<dbReference type="Proteomes" id="UP001595724">
    <property type="component" value="Unassembled WGS sequence"/>
</dbReference>
<keyword evidence="4" id="KW-1185">Reference proteome</keyword>
<feature type="signal peptide" evidence="1">
    <location>
        <begin position="1"/>
        <end position="19"/>
    </location>
</feature>
<keyword evidence="1" id="KW-0732">Signal</keyword>
<dbReference type="Gene3D" id="1.20.1270.180">
    <property type="match status" value="1"/>
</dbReference>
<evidence type="ECO:0000259" key="2">
    <source>
        <dbReference type="Pfam" id="PF07007"/>
    </source>
</evidence>
<accession>A0ABV7UQC3</accession>
<evidence type="ECO:0000313" key="3">
    <source>
        <dbReference type="EMBL" id="MFC3658876.1"/>
    </source>
</evidence>
<dbReference type="Pfam" id="PF07007">
    <property type="entry name" value="LprI"/>
    <property type="match status" value="1"/>
</dbReference>
<gene>
    <name evidence="3" type="ORF">ACFOM9_02130</name>
</gene>
<dbReference type="RefSeq" id="WP_386705735.1">
    <property type="nucleotide sequence ID" value="NZ_JBHRYF010000001.1"/>
</dbReference>
<protein>
    <submittedName>
        <fullName evidence="3">Lysozyme inhibitor LprI family protein</fullName>
    </submittedName>
</protein>
<dbReference type="EMBL" id="JBHRYF010000001">
    <property type="protein sequence ID" value="MFC3658876.1"/>
    <property type="molecule type" value="Genomic_DNA"/>
</dbReference>
<name>A0ABV7UQC3_9GAMM</name>
<proteinExistence type="predicted"/>
<comment type="caution">
    <text evidence="3">The sequence shown here is derived from an EMBL/GenBank/DDBJ whole genome shotgun (WGS) entry which is preliminary data.</text>
</comment>
<feature type="chain" id="PRO_5046320157" evidence="1">
    <location>
        <begin position="20"/>
        <end position="137"/>
    </location>
</feature>
<evidence type="ECO:0000256" key="1">
    <source>
        <dbReference type="SAM" id="SignalP"/>
    </source>
</evidence>
<feature type="domain" description="Lysozyme inhibitor LprI-like N-terminal" evidence="2">
    <location>
        <begin position="31"/>
        <end position="127"/>
    </location>
</feature>
<sequence length="137" mass="15293">MKSIAAIAFALLWMASAKAAPQVDAIQCDPQGSQMELNTCAALRLSAADDELNATWREVLAKIGNRPVAIAKLKAAQRLWIQLRDADLEARFPLEKGETERTQYGSIHPMELADAKAAFTRERTRYLRSIWLDDAIH</sequence>
<organism evidence="3 4">
    <name type="scientific">Luteimonas notoginsengisoli</name>
    <dbReference type="NCBI Taxonomy" id="1578200"/>
    <lineage>
        <taxon>Bacteria</taxon>
        <taxon>Pseudomonadati</taxon>
        <taxon>Pseudomonadota</taxon>
        <taxon>Gammaproteobacteria</taxon>
        <taxon>Lysobacterales</taxon>
        <taxon>Lysobacteraceae</taxon>
        <taxon>Luteimonas</taxon>
    </lineage>
</organism>
<evidence type="ECO:0000313" key="4">
    <source>
        <dbReference type="Proteomes" id="UP001595724"/>
    </source>
</evidence>
<reference evidence="4" key="1">
    <citation type="journal article" date="2019" name="Int. J. Syst. Evol. Microbiol.">
        <title>The Global Catalogue of Microorganisms (GCM) 10K type strain sequencing project: providing services to taxonomists for standard genome sequencing and annotation.</title>
        <authorList>
            <consortium name="The Broad Institute Genomics Platform"/>
            <consortium name="The Broad Institute Genome Sequencing Center for Infectious Disease"/>
            <person name="Wu L."/>
            <person name="Ma J."/>
        </authorList>
    </citation>
    <scope>NUCLEOTIDE SEQUENCE [LARGE SCALE GENOMIC DNA]</scope>
    <source>
        <strain evidence="4">KCTC 42211</strain>
    </source>
</reference>
<dbReference type="InterPro" id="IPR009739">
    <property type="entry name" value="LprI-like_N"/>
</dbReference>